<proteinExistence type="predicted"/>
<dbReference type="PANTHER" id="PTHR30273:SF2">
    <property type="entry name" value="PROTEIN FECR"/>
    <property type="match status" value="1"/>
</dbReference>
<dbReference type="InterPro" id="IPR006860">
    <property type="entry name" value="FecR"/>
</dbReference>
<evidence type="ECO:0000256" key="1">
    <source>
        <dbReference type="SAM" id="Phobius"/>
    </source>
</evidence>
<feature type="domain" description="FecR protein" evidence="2">
    <location>
        <begin position="82"/>
        <end position="175"/>
    </location>
</feature>
<feature type="transmembrane region" description="Helical" evidence="1">
    <location>
        <begin position="51"/>
        <end position="73"/>
    </location>
</feature>
<dbReference type="Gene3D" id="2.60.120.1440">
    <property type="match status" value="1"/>
</dbReference>
<evidence type="ECO:0000313" key="3">
    <source>
        <dbReference type="EMBL" id="MBD8003095.1"/>
    </source>
</evidence>
<dbReference type="Pfam" id="PF04773">
    <property type="entry name" value="FecR"/>
    <property type="match status" value="1"/>
</dbReference>
<dbReference type="InterPro" id="IPR012373">
    <property type="entry name" value="Ferrdict_sens_TM"/>
</dbReference>
<keyword evidence="4" id="KW-1185">Reference proteome</keyword>
<reference evidence="3 4" key="1">
    <citation type="submission" date="2020-08" db="EMBL/GenBank/DDBJ databases">
        <title>A Genomic Blueprint of the Chicken Gut Microbiome.</title>
        <authorList>
            <person name="Gilroy R."/>
            <person name="Ravi A."/>
            <person name="Getino M."/>
            <person name="Pursley I."/>
            <person name="Horton D.L."/>
            <person name="Alikhan N.-F."/>
            <person name="Baker D."/>
            <person name="Gharbi K."/>
            <person name="Hall N."/>
            <person name="Watson M."/>
            <person name="Adriaenssens E.M."/>
            <person name="Foster-Nyarko E."/>
            <person name="Jarju S."/>
            <person name="Secka A."/>
            <person name="Antonio M."/>
            <person name="Oren A."/>
            <person name="Chaudhuri R."/>
            <person name="La Ragione R.M."/>
            <person name="Hildebrand F."/>
            <person name="Pallen M.J."/>
        </authorList>
    </citation>
    <scope>NUCLEOTIDE SEQUENCE [LARGE SCALE GENOMIC DNA]</scope>
    <source>
        <strain evidence="3 4">Sa1YUN3</strain>
    </source>
</reference>
<organism evidence="3 4">
    <name type="scientific">Phocaeicola faecium</name>
    <dbReference type="NCBI Taxonomy" id="2762213"/>
    <lineage>
        <taxon>Bacteria</taxon>
        <taxon>Pseudomonadati</taxon>
        <taxon>Bacteroidota</taxon>
        <taxon>Bacteroidia</taxon>
        <taxon>Bacteroidales</taxon>
        <taxon>Bacteroidaceae</taxon>
        <taxon>Phocaeicola</taxon>
    </lineage>
</organism>
<keyword evidence="1" id="KW-1133">Transmembrane helix</keyword>
<dbReference type="EMBL" id="JACSPQ010000019">
    <property type="protein sequence ID" value="MBD8003095.1"/>
    <property type="molecule type" value="Genomic_DNA"/>
</dbReference>
<dbReference type="Proteomes" id="UP000616346">
    <property type="component" value="Unassembled WGS sequence"/>
</dbReference>
<evidence type="ECO:0000313" key="4">
    <source>
        <dbReference type="Proteomes" id="UP000616346"/>
    </source>
</evidence>
<accession>A0ABR8VEH3</accession>
<evidence type="ECO:0000259" key="2">
    <source>
        <dbReference type="Pfam" id="PF04773"/>
    </source>
</evidence>
<keyword evidence="1" id="KW-0812">Transmembrane</keyword>
<sequence length="277" mass="31806">MKNQHDPLTPEEESLRFVSRFYRENKNNTSEAWKKILPHLRRDRKTSRRMWIYRTVAAAAVFAGILIGMTYYWNRLHTDWVIVTADAKPRELFLPDQSNITLSPGSSLRYDRLCFGKDERRVELSGKAYFAVHHEADHPFRVATPTVTIQVLGTQFQVEAATDSTTAFVASGKVRFSTGKSYCDLTADMRAVGQKDGNIRVTKAASRNELAWKTHRLTYRHTPLRQVVDELEKLYGCSITGIPEEELFLTSDFNEMQLTDIIHIINQTLDTHLSVEP</sequence>
<protein>
    <submittedName>
        <fullName evidence="3">FecR domain-containing protein</fullName>
    </submittedName>
</protein>
<name>A0ABR8VEH3_9BACT</name>
<dbReference type="Gene3D" id="3.55.50.30">
    <property type="match status" value="1"/>
</dbReference>
<gene>
    <name evidence="3" type="ORF">H9626_12870</name>
</gene>
<comment type="caution">
    <text evidence="3">The sequence shown here is derived from an EMBL/GenBank/DDBJ whole genome shotgun (WGS) entry which is preliminary data.</text>
</comment>
<dbReference type="PANTHER" id="PTHR30273">
    <property type="entry name" value="PERIPLASMIC SIGNAL SENSOR AND SIGMA FACTOR ACTIVATOR FECR-RELATED"/>
    <property type="match status" value="1"/>
</dbReference>
<dbReference type="PIRSF" id="PIRSF018266">
    <property type="entry name" value="FecR"/>
    <property type="match status" value="1"/>
</dbReference>
<dbReference type="RefSeq" id="WP_191710740.1">
    <property type="nucleotide sequence ID" value="NZ_JACSPQ010000019.1"/>
</dbReference>
<keyword evidence="1" id="KW-0472">Membrane</keyword>